<keyword evidence="9 11" id="KW-1015">Disulfide bond</keyword>
<protein>
    <recommendedName>
        <fullName evidence="11">Transcriptional regulator WhiB</fullName>
    </recommendedName>
</protein>
<dbReference type="OrthoDB" id="3576679at2"/>
<evidence type="ECO:0000256" key="4">
    <source>
        <dbReference type="ARBA" id="ARBA00022723"/>
    </source>
</evidence>
<keyword evidence="3 11" id="KW-0004">4Fe-4S</keyword>
<dbReference type="InterPro" id="IPR034768">
    <property type="entry name" value="4FE4S_WBL"/>
</dbReference>
<accession>A0A3E0GWD7</accession>
<keyword evidence="5 11" id="KW-0408">Iron</keyword>
<dbReference type="GO" id="GO:0045454">
    <property type="term" value="P:cell redox homeostasis"/>
    <property type="evidence" value="ECO:0007669"/>
    <property type="project" value="TreeGrafter"/>
</dbReference>
<evidence type="ECO:0000256" key="9">
    <source>
        <dbReference type="ARBA" id="ARBA00023157"/>
    </source>
</evidence>
<feature type="binding site" evidence="11">
    <location>
        <position position="53"/>
    </location>
    <ligand>
        <name>[4Fe-4S] cluster</name>
        <dbReference type="ChEBI" id="CHEBI:49883"/>
    </ligand>
</feature>
<evidence type="ECO:0000256" key="7">
    <source>
        <dbReference type="ARBA" id="ARBA00023015"/>
    </source>
</evidence>
<comment type="cofactor">
    <cofactor evidence="11">
        <name>[4Fe-4S] cluster</name>
        <dbReference type="ChEBI" id="CHEBI:49883"/>
    </cofactor>
    <text evidence="11">Binds 1 [4Fe-4S] cluster per subunit. Following nitrosylation of the [4Fe-4S] cluster binds 1 [4Fe-8(NO)] cluster per subunit.</text>
</comment>
<evidence type="ECO:0000313" key="14">
    <source>
        <dbReference type="EMBL" id="REH30995.1"/>
    </source>
</evidence>
<comment type="subcellular location">
    <subcellularLocation>
        <location evidence="1 11">Cytoplasm</location>
    </subcellularLocation>
</comment>
<evidence type="ECO:0000256" key="11">
    <source>
        <dbReference type="HAMAP-Rule" id="MF_01479"/>
    </source>
</evidence>
<evidence type="ECO:0000313" key="15">
    <source>
        <dbReference type="Proteomes" id="UP000256269"/>
    </source>
</evidence>
<dbReference type="GO" id="GO:0051539">
    <property type="term" value="F:4 iron, 4 sulfur cluster binding"/>
    <property type="evidence" value="ECO:0007669"/>
    <property type="project" value="UniProtKB-UniRule"/>
</dbReference>
<dbReference type="AlphaFoldDB" id="A0A3E0GWD7"/>
<dbReference type="GO" id="GO:0003677">
    <property type="term" value="F:DNA binding"/>
    <property type="evidence" value="ECO:0007669"/>
    <property type="project" value="UniProtKB-UniRule"/>
</dbReference>
<dbReference type="GO" id="GO:0005737">
    <property type="term" value="C:cytoplasm"/>
    <property type="evidence" value="ECO:0007669"/>
    <property type="project" value="UniProtKB-SubCell"/>
</dbReference>
<evidence type="ECO:0000256" key="12">
    <source>
        <dbReference type="SAM" id="MobiDB-lite"/>
    </source>
</evidence>
<evidence type="ECO:0000259" key="13">
    <source>
        <dbReference type="PROSITE" id="PS51674"/>
    </source>
</evidence>
<feature type="domain" description="4Fe-4S Wbl-type" evidence="13">
    <location>
        <begin position="20"/>
        <end position="77"/>
    </location>
</feature>
<dbReference type="InterPro" id="IPR003482">
    <property type="entry name" value="Whib"/>
</dbReference>
<keyword evidence="15" id="KW-1185">Reference proteome</keyword>
<dbReference type="HAMAP" id="MF_01479">
    <property type="entry name" value="WhiB"/>
    <property type="match status" value="1"/>
</dbReference>
<feature type="region of interest" description="Disordered" evidence="12">
    <location>
        <begin position="67"/>
        <end position="109"/>
    </location>
</feature>
<dbReference type="GO" id="GO:0046872">
    <property type="term" value="F:metal ion binding"/>
    <property type="evidence" value="ECO:0007669"/>
    <property type="project" value="UniProtKB-KW"/>
</dbReference>
<keyword evidence="4 11" id="KW-0479">Metal-binding</keyword>
<dbReference type="RefSeq" id="WP_116180821.1">
    <property type="nucleotide sequence ID" value="NZ_JBHLUJ010000005.1"/>
</dbReference>
<dbReference type="PANTHER" id="PTHR38839">
    <property type="entry name" value="TRANSCRIPTIONAL REGULATOR WHID-RELATED"/>
    <property type="match status" value="1"/>
</dbReference>
<comment type="PTM">
    <text evidence="11">The Fe-S cluster can be nitrosylated by nitric oxide (NO).</text>
</comment>
<name>A0A3E0GWD7_9PSEU</name>
<dbReference type="EMBL" id="QUNO01000022">
    <property type="protein sequence ID" value="REH30995.1"/>
    <property type="molecule type" value="Genomic_DNA"/>
</dbReference>
<keyword evidence="8 11" id="KW-0238">DNA-binding</keyword>
<proteinExistence type="inferred from homology"/>
<comment type="PTM">
    <text evidence="11">Upon Fe-S cluster removal intramolecular disulfide bonds are formed.</text>
</comment>
<evidence type="ECO:0000256" key="1">
    <source>
        <dbReference type="ARBA" id="ARBA00004496"/>
    </source>
</evidence>
<evidence type="ECO:0000256" key="2">
    <source>
        <dbReference type="ARBA" id="ARBA00006597"/>
    </source>
</evidence>
<comment type="similarity">
    <text evidence="2 11">Belongs to the WhiB family.</text>
</comment>
<gene>
    <name evidence="11" type="primary">whiB</name>
    <name evidence="14" type="ORF">BCF44_12218</name>
</gene>
<dbReference type="GO" id="GO:0045892">
    <property type="term" value="P:negative regulation of DNA-templated transcription"/>
    <property type="evidence" value="ECO:0007669"/>
    <property type="project" value="TreeGrafter"/>
</dbReference>
<dbReference type="Proteomes" id="UP000256269">
    <property type="component" value="Unassembled WGS sequence"/>
</dbReference>
<dbReference type="Pfam" id="PF02467">
    <property type="entry name" value="Whib"/>
    <property type="match status" value="1"/>
</dbReference>
<evidence type="ECO:0000256" key="3">
    <source>
        <dbReference type="ARBA" id="ARBA00022485"/>
    </source>
</evidence>
<feature type="binding site" evidence="11">
    <location>
        <position position="47"/>
    </location>
    <ligand>
        <name>[4Fe-4S] cluster</name>
        <dbReference type="ChEBI" id="CHEBI:49883"/>
    </ligand>
</feature>
<evidence type="ECO:0000256" key="10">
    <source>
        <dbReference type="ARBA" id="ARBA00023163"/>
    </source>
</evidence>
<comment type="function">
    <text evidence="11">Acts as a transcriptional regulator. Probably redox-responsive. The apo- but not holo-form probably binds DNA.</text>
</comment>
<evidence type="ECO:0000256" key="5">
    <source>
        <dbReference type="ARBA" id="ARBA00023004"/>
    </source>
</evidence>
<reference evidence="14 15" key="1">
    <citation type="submission" date="2018-08" db="EMBL/GenBank/DDBJ databases">
        <title>Genomic Encyclopedia of Archaeal and Bacterial Type Strains, Phase II (KMG-II): from individual species to whole genera.</title>
        <authorList>
            <person name="Goeker M."/>
        </authorList>
    </citation>
    <scope>NUCLEOTIDE SEQUENCE [LARGE SCALE GENOMIC DNA]</scope>
    <source>
        <strain evidence="14 15">DSM 45791</strain>
    </source>
</reference>
<comment type="caution">
    <text evidence="14">The sequence shown here is derived from an EMBL/GenBank/DDBJ whole genome shotgun (WGS) entry which is preliminary data.</text>
</comment>
<dbReference type="GO" id="GO:0047134">
    <property type="term" value="F:protein-disulfide reductase [NAD(P)H] activity"/>
    <property type="evidence" value="ECO:0007669"/>
    <property type="project" value="TreeGrafter"/>
</dbReference>
<dbReference type="GO" id="GO:0035731">
    <property type="term" value="F:dinitrosyl-iron complex binding"/>
    <property type="evidence" value="ECO:0007669"/>
    <property type="project" value="UniProtKB-UniRule"/>
</dbReference>
<keyword evidence="11" id="KW-0963">Cytoplasm</keyword>
<dbReference type="PANTHER" id="PTHR38839:SF4">
    <property type="entry name" value="TRANSCRIPTIONAL REGULATOR WHIB"/>
    <property type="match status" value="1"/>
</dbReference>
<organism evidence="14 15">
    <name type="scientific">Kutzneria buriramensis</name>
    <dbReference type="NCBI Taxonomy" id="1045776"/>
    <lineage>
        <taxon>Bacteria</taxon>
        <taxon>Bacillati</taxon>
        <taxon>Actinomycetota</taxon>
        <taxon>Actinomycetes</taxon>
        <taxon>Pseudonocardiales</taxon>
        <taxon>Pseudonocardiaceae</taxon>
        <taxon>Kutzneria</taxon>
    </lineage>
</organism>
<keyword evidence="6 11" id="KW-0411">Iron-sulfur</keyword>
<keyword evidence="10 11" id="KW-0804">Transcription</keyword>
<keyword evidence="7 11" id="KW-0805">Transcription regulation</keyword>
<sequence length="109" mass="11874">MSTASSSLTGLMPKFRDRAVCAEVDPEMFFPDKGQSPRAAKKICLGCESRTQCLEWALSRGEEFGVWGGTTPTERRDLRRGRHSDGSHAPGDQHDDPDDTRPASPLAAA</sequence>
<evidence type="ECO:0000256" key="8">
    <source>
        <dbReference type="ARBA" id="ARBA00023125"/>
    </source>
</evidence>
<evidence type="ECO:0000256" key="6">
    <source>
        <dbReference type="ARBA" id="ARBA00023014"/>
    </source>
</evidence>
<feature type="binding site" evidence="11">
    <location>
        <position position="21"/>
    </location>
    <ligand>
        <name>[4Fe-4S] cluster</name>
        <dbReference type="ChEBI" id="CHEBI:49883"/>
    </ligand>
</feature>
<feature type="binding site" evidence="11">
    <location>
        <position position="44"/>
    </location>
    <ligand>
        <name>[4Fe-4S] cluster</name>
        <dbReference type="ChEBI" id="CHEBI:49883"/>
    </ligand>
</feature>
<dbReference type="PROSITE" id="PS51674">
    <property type="entry name" value="4FE4S_WBL"/>
    <property type="match status" value="1"/>
</dbReference>
<feature type="compositionally biased region" description="Basic and acidic residues" evidence="12">
    <location>
        <begin position="73"/>
        <end position="94"/>
    </location>
</feature>